<dbReference type="RefSeq" id="WP_390277958.1">
    <property type="nucleotide sequence ID" value="NZ_JBHRYH010000017.1"/>
</dbReference>
<evidence type="ECO:0000256" key="1">
    <source>
        <dbReference type="SAM" id="MobiDB-lite"/>
    </source>
</evidence>
<evidence type="ECO:0000313" key="2">
    <source>
        <dbReference type="EMBL" id="MFC3625936.1"/>
    </source>
</evidence>
<dbReference type="InterPro" id="IPR008727">
    <property type="entry name" value="PAAR_motif"/>
</dbReference>
<dbReference type="Gene3D" id="2.60.200.60">
    <property type="match status" value="1"/>
</dbReference>
<dbReference type="EMBL" id="JBHRYH010000017">
    <property type="protein sequence ID" value="MFC3625936.1"/>
    <property type="molecule type" value="Genomic_DNA"/>
</dbReference>
<dbReference type="CDD" id="cd14744">
    <property type="entry name" value="PAAR_CT_2"/>
    <property type="match status" value="1"/>
</dbReference>
<gene>
    <name evidence="2" type="ORF">ACFOKJ_07275</name>
</gene>
<sequence length="85" mass="8836">MRPFIRVGDTHTGGGEVLAGSPHMTFAGRKLARRGDPVSCPRHGRNEIVEGDAAFTDNGIPVALHGHRCACGCTLIASLSQAGKA</sequence>
<dbReference type="Proteomes" id="UP001595636">
    <property type="component" value="Unassembled WGS sequence"/>
</dbReference>
<proteinExistence type="predicted"/>
<dbReference type="Pfam" id="PF05488">
    <property type="entry name" value="PAAR_motif"/>
    <property type="match status" value="1"/>
</dbReference>
<accession>A0ABV7TT73</accession>
<comment type="caution">
    <text evidence="2">The sequence shown here is derived from an EMBL/GenBank/DDBJ whole genome shotgun (WGS) entry which is preliminary data.</text>
</comment>
<keyword evidence="3" id="KW-1185">Reference proteome</keyword>
<name>A0ABV7TT73_9NEIS</name>
<reference evidence="3" key="1">
    <citation type="journal article" date="2019" name="Int. J. Syst. Evol. Microbiol.">
        <title>The Global Catalogue of Microorganisms (GCM) 10K type strain sequencing project: providing services to taxonomists for standard genome sequencing and annotation.</title>
        <authorList>
            <consortium name="The Broad Institute Genomics Platform"/>
            <consortium name="The Broad Institute Genome Sequencing Center for Infectious Disease"/>
            <person name="Wu L."/>
            <person name="Ma J."/>
        </authorList>
    </citation>
    <scope>NUCLEOTIDE SEQUENCE [LARGE SCALE GENOMIC DNA]</scope>
    <source>
        <strain evidence="3">KCTC 42195</strain>
    </source>
</reference>
<protein>
    <submittedName>
        <fullName evidence="2">PAAR domain-containing protein</fullName>
    </submittedName>
</protein>
<evidence type="ECO:0000313" key="3">
    <source>
        <dbReference type="Proteomes" id="UP001595636"/>
    </source>
</evidence>
<organism evidence="2 3">
    <name type="scientific">Vogesella amnigena</name>
    <dbReference type="NCBI Taxonomy" id="1507449"/>
    <lineage>
        <taxon>Bacteria</taxon>
        <taxon>Pseudomonadati</taxon>
        <taxon>Pseudomonadota</taxon>
        <taxon>Betaproteobacteria</taxon>
        <taxon>Neisseriales</taxon>
        <taxon>Chromobacteriaceae</taxon>
        <taxon>Vogesella</taxon>
    </lineage>
</organism>
<feature type="region of interest" description="Disordered" evidence="1">
    <location>
        <begin position="1"/>
        <end position="20"/>
    </location>
</feature>